<dbReference type="PROSITE" id="PS00108">
    <property type="entry name" value="PROTEIN_KINASE_ST"/>
    <property type="match status" value="1"/>
</dbReference>
<evidence type="ECO:0000259" key="1">
    <source>
        <dbReference type="PROSITE" id="PS50011"/>
    </source>
</evidence>
<dbReference type="GO" id="GO:0005737">
    <property type="term" value="C:cytoplasm"/>
    <property type="evidence" value="ECO:0007669"/>
    <property type="project" value="TreeGrafter"/>
</dbReference>
<dbReference type="SMART" id="SM00220">
    <property type="entry name" value="S_TKc"/>
    <property type="match status" value="1"/>
</dbReference>
<dbReference type="InParanoid" id="A0A2T3AQ83"/>
<dbReference type="RefSeq" id="XP_024716827.1">
    <property type="nucleotide sequence ID" value="XM_024864881.1"/>
</dbReference>
<proteinExistence type="predicted"/>
<dbReference type="EMBL" id="KZ679019">
    <property type="protein sequence ID" value="PSS07171.1"/>
    <property type="molecule type" value="Genomic_DNA"/>
</dbReference>
<dbReference type="AlphaFoldDB" id="A0A2T3AQ83"/>
<dbReference type="InterPro" id="IPR053235">
    <property type="entry name" value="Ser_Thr_kinase"/>
</dbReference>
<gene>
    <name evidence="2" type="ORF">M430DRAFT_23320</name>
</gene>
<dbReference type="PROSITE" id="PS50011">
    <property type="entry name" value="PROTEIN_KINASE_DOM"/>
    <property type="match status" value="1"/>
</dbReference>
<reference evidence="2 3" key="1">
    <citation type="journal article" date="2018" name="New Phytol.">
        <title>Comparative genomics and transcriptomics depict ericoid mycorrhizal fungi as versatile saprotrophs and plant mutualists.</title>
        <authorList>
            <person name="Martino E."/>
            <person name="Morin E."/>
            <person name="Grelet G.A."/>
            <person name="Kuo A."/>
            <person name="Kohler A."/>
            <person name="Daghino S."/>
            <person name="Barry K.W."/>
            <person name="Cichocki N."/>
            <person name="Clum A."/>
            <person name="Dockter R.B."/>
            <person name="Hainaut M."/>
            <person name="Kuo R.C."/>
            <person name="LaButti K."/>
            <person name="Lindahl B.D."/>
            <person name="Lindquist E.A."/>
            <person name="Lipzen A."/>
            <person name="Khouja H.R."/>
            <person name="Magnuson J."/>
            <person name="Murat C."/>
            <person name="Ohm R.A."/>
            <person name="Singer S.W."/>
            <person name="Spatafora J.W."/>
            <person name="Wang M."/>
            <person name="Veneault-Fourrey C."/>
            <person name="Henrissat B."/>
            <person name="Grigoriev I.V."/>
            <person name="Martin F.M."/>
            <person name="Perotto S."/>
        </authorList>
    </citation>
    <scope>NUCLEOTIDE SEQUENCE [LARGE SCALE GENOMIC DNA]</scope>
    <source>
        <strain evidence="2 3">ATCC 22711</strain>
    </source>
</reference>
<feature type="domain" description="Protein kinase" evidence="1">
    <location>
        <begin position="1"/>
        <end position="316"/>
    </location>
</feature>
<evidence type="ECO:0000313" key="2">
    <source>
        <dbReference type="EMBL" id="PSS07171.1"/>
    </source>
</evidence>
<dbReference type="Proteomes" id="UP000241818">
    <property type="component" value="Unassembled WGS sequence"/>
</dbReference>
<accession>A0A2T3AQ83</accession>
<dbReference type="InterPro" id="IPR000719">
    <property type="entry name" value="Prot_kinase_dom"/>
</dbReference>
<protein>
    <recommendedName>
        <fullName evidence="1">Protein kinase domain-containing protein</fullName>
    </recommendedName>
</protein>
<dbReference type="GeneID" id="36572962"/>
<dbReference type="InterPro" id="IPR008271">
    <property type="entry name" value="Ser/Thr_kinase_AS"/>
</dbReference>
<keyword evidence="3" id="KW-1185">Reference proteome</keyword>
<sequence length="319" mass="36594">MESTTKELVGQSGRHYHIERVLQEKEFPNGISPLRVYIASAENQKFVLKNLFAEDINGCMDMYRSLRSCPYLRLSHDIIPEEATLVYHYFTDHLLSLAQKDLPLAVTKRILKDTLRGLAALHDQNIVHTDIKANNIFIDRENDSEEIVIRRVQLGDLEDAAHVPPGSHIIGTQVGNYMWRSPEAHSEAGLGKPSDMFSFGVVCIYAVTKRVIFAVDEEELDNDLEPLSIVIERQISYFAEEDTLAAFLRYLGDNRWRVVFEALRDGFNKENPRKPFSSWKNYAGIDADFKDLISGLTNFDPARRITAHEALEHRWFKDL</sequence>
<dbReference type="Gene3D" id="1.10.510.10">
    <property type="entry name" value="Transferase(Phosphotransferase) domain 1"/>
    <property type="match status" value="1"/>
</dbReference>
<dbReference type="Pfam" id="PF00069">
    <property type="entry name" value="Pkinase"/>
    <property type="match status" value="1"/>
</dbReference>
<dbReference type="STRING" id="857342.A0A2T3AQ83"/>
<evidence type="ECO:0000313" key="3">
    <source>
        <dbReference type="Proteomes" id="UP000241818"/>
    </source>
</evidence>
<name>A0A2T3AQ83_AMORE</name>
<dbReference type="GO" id="GO:0004674">
    <property type="term" value="F:protein serine/threonine kinase activity"/>
    <property type="evidence" value="ECO:0007669"/>
    <property type="project" value="TreeGrafter"/>
</dbReference>
<dbReference type="PANTHER" id="PTHR24361">
    <property type="entry name" value="MITOGEN-ACTIVATED KINASE KINASE KINASE"/>
    <property type="match status" value="1"/>
</dbReference>
<dbReference type="GO" id="GO:0005524">
    <property type="term" value="F:ATP binding"/>
    <property type="evidence" value="ECO:0007669"/>
    <property type="project" value="InterPro"/>
</dbReference>
<dbReference type="SUPFAM" id="SSF56112">
    <property type="entry name" value="Protein kinase-like (PK-like)"/>
    <property type="match status" value="1"/>
</dbReference>
<organism evidence="2 3">
    <name type="scientific">Amorphotheca resinae ATCC 22711</name>
    <dbReference type="NCBI Taxonomy" id="857342"/>
    <lineage>
        <taxon>Eukaryota</taxon>
        <taxon>Fungi</taxon>
        <taxon>Dikarya</taxon>
        <taxon>Ascomycota</taxon>
        <taxon>Pezizomycotina</taxon>
        <taxon>Leotiomycetes</taxon>
        <taxon>Helotiales</taxon>
        <taxon>Amorphothecaceae</taxon>
        <taxon>Amorphotheca</taxon>
    </lineage>
</organism>
<dbReference type="OrthoDB" id="4062651at2759"/>
<dbReference type="InterPro" id="IPR011009">
    <property type="entry name" value="Kinase-like_dom_sf"/>
</dbReference>